<dbReference type="InterPro" id="IPR036890">
    <property type="entry name" value="HATPase_C_sf"/>
</dbReference>
<dbReference type="PANTHER" id="PTHR24422">
    <property type="entry name" value="CHEMOTAXIS PROTEIN METHYLTRANSFERASE"/>
    <property type="match status" value="1"/>
</dbReference>
<dbReference type="SUPFAM" id="SSF55785">
    <property type="entry name" value="PYP-like sensor domain (PAS domain)"/>
    <property type="match status" value="1"/>
</dbReference>
<dbReference type="PROSITE" id="PS50109">
    <property type="entry name" value="HIS_KIN"/>
    <property type="match status" value="1"/>
</dbReference>
<feature type="domain" description="Histidine kinase" evidence="5">
    <location>
        <begin position="869"/>
        <end position="1085"/>
    </location>
</feature>
<evidence type="ECO:0000313" key="9">
    <source>
        <dbReference type="EMBL" id="QOY90052.1"/>
    </source>
</evidence>
<dbReference type="InterPro" id="IPR050903">
    <property type="entry name" value="Bact_Chemotaxis_MeTrfase"/>
</dbReference>
<reference evidence="9 10" key="1">
    <citation type="submission" date="2020-10" db="EMBL/GenBank/DDBJ databases">
        <title>Complete genome sequence of Paludibaculum fermentans P105T, a facultatively anaerobic acidobacterium capable of dissimilatory Fe(III) reduction.</title>
        <authorList>
            <person name="Dedysh S.N."/>
            <person name="Beletsky A.V."/>
            <person name="Kulichevskaya I.S."/>
            <person name="Mardanov A.V."/>
            <person name="Ravin N.V."/>
        </authorList>
    </citation>
    <scope>NUCLEOTIDE SEQUENCE [LARGE SCALE GENOMIC DNA]</scope>
    <source>
        <strain evidence="9 10">P105</strain>
    </source>
</reference>
<dbReference type="InterPro" id="IPR000700">
    <property type="entry name" value="PAS-assoc_C"/>
</dbReference>
<dbReference type="GO" id="GO:0006935">
    <property type="term" value="P:chemotaxis"/>
    <property type="evidence" value="ECO:0007669"/>
    <property type="project" value="InterPro"/>
</dbReference>
<dbReference type="InterPro" id="IPR022641">
    <property type="entry name" value="CheR_N"/>
</dbReference>
<protein>
    <recommendedName>
        <fullName evidence="2">histidine kinase</fullName>
        <ecNumber evidence="2">2.7.13.3</ecNumber>
    </recommendedName>
</protein>
<dbReference type="Pfam" id="PF03705">
    <property type="entry name" value="CheR_N"/>
    <property type="match status" value="1"/>
</dbReference>
<dbReference type="InterPro" id="IPR003594">
    <property type="entry name" value="HATPase_dom"/>
</dbReference>
<dbReference type="Proteomes" id="UP000593892">
    <property type="component" value="Chromosome"/>
</dbReference>
<keyword evidence="4" id="KW-0175">Coiled coil</keyword>
<dbReference type="SUPFAM" id="SSF47757">
    <property type="entry name" value="Chemotaxis receptor methyltransferase CheR, N-terminal domain"/>
    <property type="match status" value="1"/>
</dbReference>
<dbReference type="GO" id="GO:0000155">
    <property type="term" value="F:phosphorelay sensor kinase activity"/>
    <property type="evidence" value="ECO:0007669"/>
    <property type="project" value="InterPro"/>
</dbReference>
<dbReference type="Pfam" id="PF13596">
    <property type="entry name" value="PAS_10"/>
    <property type="match status" value="1"/>
</dbReference>
<dbReference type="PROSITE" id="PS50123">
    <property type="entry name" value="CHER"/>
    <property type="match status" value="1"/>
</dbReference>
<dbReference type="CDD" id="cd00130">
    <property type="entry name" value="PAS"/>
    <property type="match status" value="1"/>
</dbReference>
<dbReference type="SMART" id="SM00388">
    <property type="entry name" value="HisKA"/>
    <property type="match status" value="1"/>
</dbReference>
<name>A0A7S7SLA5_PALFE</name>
<dbReference type="Gene3D" id="3.30.450.20">
    <property type="entry name" value="PAS domain"/>
    <property type="match status" value="1"/>
</dbReference>
<dbReference type="InterPro" id="IPR000780">
    <property type="entry name" value="CheR_MeTrfase"/>
</dbReference>
<dbReference type="GO" id="GO:0008757">
    <property type="term" value="F:S-adenosylmethionine-dependent methyltransferase activity"/>
    <property type="evidence" value="ECO:0007669"/>
    <property type="project" value="InterPro"/>
</dbReference>
<dbReference type="EC" id="2.7.13.3" evidence="2"/>
<comment type="caution">
    <text evidence="3">Lacks conserved residue(s) required for the propagation of feature annotation.</text>
</comment>
<dbReference type="InterPro" id="IPR036097">
    <property type="entry name" value="HisK_dim/P_sf"/>
</dbReference>
<evidence type="ECO:0000256" key="1">
    <source>
        <dbReference type="ARBA" id="ARBA00000085"/>
    </source>
</evidence>
<dbReference type="GO" id="GO:0005737">
    <property type="term" value="C:cytoplasm"/>
    <property type="evidence" value="ECO:0007669"/>
    <property type="project" value="InterPro"/>
</dbReference>
<dbReference type="AlphaFoldDB" id="A0A7S7SLA5"/>
<dbReference type="SMART" id="SM00091">
    <property type="entry name" value="PAS"/>
    <property type="match status" value="2"/>
</dbReference>
<dbReference type="Pfam" id="PF01339">
    <property type="entry name" value="CheB_methylest"/>
    <property type="match status" value="1"/>
</dbReference>
<accession>A0A7S7SLA5</accession>
<dbReference type="Gene3D" id="3.30.565.10">
    <property type="entry name" value="Histidine kinase-like ATPase, C-terminal domain"/>
    <property type="match status" value="1"/>
</dbReference>
<organism evidence="9 10">
    <name type="scientific">Paludibaculum fermentans</name>
    <dbReference type="NCBI Taxonomy" id="1473598"/>
    <lineage>
        <taxon>Bacteria</taxon>
        <taxon>Pseudomonadati</taxon>
        <taxon>Acidobacteriota</taxon>
        <taxon>Terriglobia</taxon>
        <taxon>Bryobacterales</taxon>
        <taxon>Bryobacteraceae</taxon>
        <taxon>Paludibaculum</taxon>
    </lineage>
</organism>
<dbReference type="CDD" id="cd00082">
    <property type="entry name" value="HisKA"/>
    <property type="match status" value="1"/>
</dbReference>
<dbReference type="PROSITE" id="PS50122">
    <property type="entry name" value="CHEB"/>
    <property type="match status" value="1"/>
</dbReference>
<dbReference type="InterPro" id="IPR035909">
    <property type="entry name" value="CheB_C"/>
</dbReference>
<dbReference type="Pfam" id="PF02518">
    <property type="entry name" value="HATPase_c"/>
    <property type="match status" value="1"/>
</dbReference>
<dbReference type="SUPFAM" id="SSF52738">
    <property type="entry name" value="Methylesterase CheB, C-terminal domain"/>
    <property type="match status" value="1"/>
</dbReference>
<dbReference type="SUPFAM" id="SSF53335">
    <property type="entry name" value="S-adenosyl-L-methionine-dependent methyltransferases"/>
    <property type="match status" value="1"/>
</dbReference>
<dbReference type="KEGG" id="pfer:IRI77_08890"/>
<comment type="catalytic activity">
    <reaction evidence="1">
        <text>ATP + protein L-histidine = ADP + protein N-phospho-L-histidine.</text>
        <dbReference type="EC" id="2.7.13.3"/>
    </reaction>
</comment>
<dbReference type="GO" id="GO:0008984">
    <property type="term" value="F:protein-glutamate methylesterase activity"/>
    <property type="evidence" value="ECO:0007669"/>
    <property type="project" value="InterPro"/>
</dbReference>
<dbReference type="EMBL" id="CP063849">
    <property type="protein sequence ID" value="QOY90052.1"/>
    <property type="molecule type" value="Genomic_DNA"/>
</dbReference>
<dbReference type="Gene3D" id="3.40.50.180">
    <property type="entry name" value="Methylesterase CheB, C-terminal domain"/>
    <property type="match status" value="1"/>
</dbReference>
<dbReference type="SMART" id="SM00138">
    <property type="entry name" value="MeTrc"/>
    <property type="match status" value="1"/>
</dbReference>
<dbReference type="InterPro" id="IPR029063">
    <property type="entry name" value="SAM-dependent_MTases_sf"/>
</dbReference>
<evidence type="ECO:0000259" key="8">
    <source>
        <dbReference type="PROSITE" id="PS50123"/>
    </source>
</evidence>
<dbReference type="InterPro" id="IPR003661">
    <property type="entry name" value="HisK_dim/P_dom"/>
</dbReference>
<evidence type="ECO:0000256" key="3">
    <source>
        <dbReference type="PROSITE-ProRule" id="PRU00050"/>
    </source>
</evidence>
<dbReference type="InterPro" id="IPR000014">
    <property type="entry name" value="PAS"/>
</dbReference>
<evidence type="ECO:0000259" key="7">
    <source>
        <dbReference type="PROSITE" id="PS50122"/>
    </source>
</evidence>
<dbReference type="Gene3D" id="3.40.50.150">
    <property type="entry name" value="Vaccinia Virus protein VP39"/>
    <property type="match status" value="1"/>
</dbReference>
<dbReference type="SUPFAM" id="SSF55874">
    <property type="entry name" value="ATPase domain of HSP90 chaperone/DNA topoisomerase II/histidine kinase"/>
    <property type="match status" value="1"/>
</dbReference>
<evidence type="ECO:0000256" key="4">
    <source>
        <dbReference type="SAM" id="Coils"/>
    </source>
</evidence>
<dbReference type="InterPro" id="IPR005467">
    <property type="entry name" value="His_kinase_dom"/>
</dbReference>
<dbReference type="PRINTS" id="PR00996">
    <property type="entry name" value="CHERMTFRASE"/>
</dbReference>
<dbReference type="SUPFAM" id="SSF47384">
    <property type="entry name" value="Homodimeric domain of signal transducing histidine kinase"/>
    <property type="match status" value="1"/>
</dbReference>
<dbReference type="PROSITE" id="PS50113">
    <property type="entry name" value="PAC"/>
    <property type="match status" value="1"/>
</dbReference>
<feature type="domain" description="CheB-type methylesterase" evidence="7">
    <location>
        <begin position="1"/>
        <end position="187"/>
    </location>
</feature>
<sequence length="1089" mass="120999">MPAVVGIGAGPGGLAPLKVLLEHVPADSGLALVIVAQVPADQGAPLADLLQPHARFPVEEASQATPIEPNRAYIIPADADLMAIQTHLRWTPLEERRRERAPIDHLLRMLAGTYDGHTIAVILTGNGSDGTLGIQDVKANGGVIIVQDPAEAEYGGMPKSAIATGLVDLVLPVVEIPERILRYVRARPSLRVPAETEVVPQGETFLLSKALAVLQARTGRDFSRYKRTTMLRRIARRMQLNSVEDLATYVERLQEQPEEVRALAEDLLITVTRFFRDPEVFERLQRVEMERLFTGKGRADSVRVWSVGCATGEEAYSLAMLLVEEAERHEVPLRIQLFASDLHSRSLEKAREGFYPSEIATDVGAERLQRFFQREAGGYRVRKELRELVVFSSNNLLTDAPFSRLDLISCRNLLIYLERELQQEVIELFHYVLRPEGLLVLGSAESMNPTELFQEEDEKLCLFRKRSVPSRRPRLPVFPLTQARFSGSGGASAEIPGLATAHGKQHQQMVEKHAPPSLLVGADNRVLHLSPNVSRYLLRPEGEPTQDALEMVREELRPELQLALEEVRANRASYDSRPIAVRFDEQKIPVVLRVRPSLESEEEGLALVIFEERERLNPTEEGRKPGWADVQQIEDLKQALQTAQQSLADITEAYESGKAVMKASAKDRQSTTEELRSAMEELETSRQELQSINLELQAANQKTRRKVEELDLLSSDLQNLLISTDIATLFLDRDLRILRFTPKLGDLFNVRGRDRGRPISDLTHRLGYDDLRRDAETVLGGLVPVERELQDDAGKWYLTRIRPYRDSDDRINGVVVTFVDITDRKDAERMRLEIQARQQATATEQAIRKKEAELARVSRTLMVGELATSIAHEVNQPLVGVITNAQAGLRWLEGAAPNIDEARQSLELIVRDGNRAGNVIQRVRAFVKKESSGAAALDLGQVVRETITLLEFDMEHKGISLVLDISEGLPLIHGDRTQLEQVILNLVINAVEAMAGVEDRPCELVVSVKSAGAAGVLVAVGDSGTGMDPNHIDRICDAFFTTKANGVGMGLSISRSIIEAHGGRIWATQNDGPGLTVQFSLPVDATNPR</sequence>
<dbReference type="InterPro" id="IPR000673">
    <property type="entry name" value="Sig_transdc_resp-reg_Me-estase"/>
</dbReference>
<evidence type="ECO:0000259" key="5">
    <source>
        <dbReference type="PROSITE" id="PS50109"/>
    </source>
</evidence>
<dbReference type="CDD" id="cd16434">
    <property type="entry name" value="CheB-CheR_fusion"/>
    <property type="match status" value="1"/>
</dbReference>
<dbReference type="RefSeq" id="WP_194451714.1">
    <property type="nucleotide sequence ID" value="NZ_CP063849.1"/>
</dbReference>
<keyword evidence="10" id="KW-1185">Reference proteome</keyword>
<evidence type="ECO:0000259" key="6">
    <source>
        <dbReference type="PROSITE" id="PS50113"/>
    </source>
</evidence>
<dbReference type="Pfam" id="PF00512">
    <property type="entry name" value="HisKA"/>
    <property type="match status" value="1"/>
</dbReference>
<dbReference type="InterPro" id="IPR035965">
    <property type="entry name" value="PAS-like_dom_sf"/>
</dbReference>
<dbReference type="InterPro" id="IPR022642">
    <property type="entry name" value="CheR_C"/>
</dbReference>
<feature type="domain" description="PAC" evidence="6">
    <location>
        <begin position="773"/>
        <end position="833"/>
    </location>
</feature>
<dbReference type="Pfam" id="PF01739">
    <property type="entry name" value="CheR"/>
    <property type="match status" value="1"/>
</dbReference>
<feature type="coiled-coil region" evidence="4">
    <location>
        <begin position="633"/>
        <end position="713"/>
    </location>
</feature>
<dbReference type="PANTHER" id="PTHR24422:SF27">
    <property type="entry name" value="PROTEIN-GLUTAMATE O-METHYLTRANSFERASE"/>
    <property type="match status" value="1"/>
</dbReference>
<dbReference type="GO" id="GO:0000156">
    <property type="term" value="F:phosphorelay response regulator activity"/>
    <property type="evidence" value="ECO:0007669"/>
    <property type="project" value="InterPro"/>
</dbReference>
<dbReference type="SMART" id="SM00387">
    <property type="entry name" value="HATPase_c"/>
    <property type="match status" value="1"/>
</dbReference>
<evidence type="ECO:0000256" key="2">
    <source>
        <dbReference type="ARBA" id="ARBA00012438"/>
    </source>
</evidence>
<evidence type="ECO:0000313" key="10">
    <source>
        <dbReference type="Proteomes" id="UP000593892"/>
    </source>
</evidence>
<dbReference type="Gene3D" id="1.10.287.130">
    <property type="match status" value="1"/>
</dbReference>
<gene>
    <name evidence="9" type="ORF">IRI77_08890</name>
</gene>
<feature type="domain" description="CheR-type methyltransferase" evidence="8">
    <location>
        <begin position="213"/>
        <end position="447"/>
    </location>
</feature>
<proteinExistence type="predicted"/>